<dbReference type="SUPFAM" id="SSF54427">
    <property type="entry name" value="NTF2-like"/>
    <property type="match status" value="1"/>
</dbReference>
<organism evidence="2 3">
    <name type="scientific">Cellulomonas chitinilytica</name>
    <dbReference type="NCBI Taxonomy" id="398759"/>
    <lineage>
        <taxon>Bacteria</taxon>
        <taxon>Bacillati</taxon>
        <taxon>Actinomycetota</taxon>
        <taxon>Actinomycetes</taxon>
        <taxon>Micrococcales</taxon>
        <taxon>Cellulomonadaceae</taxon>
        <taxon>Cellulomonas</taxon>
    </lineage>
</organism>
<evidence type="ECO:0000313" key="3">
    <source>
        <dbReference type="Proteomes" id="UP000632740"/>
    </source>
</evidence>
<dbReference type="CDD" id="cd00531">
    <property type="entry name" value="NTF2_like"/>
    <property type="match status" value="1"/>
</dbReference>
<proteinExistence type="predicted"/>
<name>A0A919P1M5_9CELL</name>
<accession>A0A919P1M5</accession>
<keyword evidence="3" id="KW-1185">Reference proteome</keyword>
<dbReference type="Pfam" id="PF13577">
    <property type="entry name" value="SnoaL_4"/>
    <property type="match status" value="1"/>
</dbReference>
<evidence type="ECO:0000259" key="1">
    <source>
        <dbReference type="Pfam" id="PF13577"/>
    </source>
</evidence>
<dbReference type="EMBL" id="BONK01000003">
    <property type="protein sequence ID" value="GIG20492.1"/>
    <property type="molecule type" value="Genomic_DNA"/>
</dbReference>
<sequence length="142" mass="15249">MTLASLQDRLDHLDLVARLGACLDEHRFDDLRALFTDDATVATPGGTADGVDAVVAQATRNHQGYAHLQHRLTDVLVELAGDTGAMRANLAARFATADLETVLELGAVYRLATRRTAGGWRLARLEIVPLWRVGAAPVPVVA</sequence>
<dbReference type="AlphaFoldDB" id="A0A919P1M5"/>
<dbReference type="RefSeq" id="WP_203749932.1">
    <property type="nucleotide sequence ID" value="NZ_BONK01000003.1"/>
</dbReference>
<feature type="domain" description="SnoaL-like" evidence="1">
    <location>
        <begin position="5"/>
        <end position="125"/>
    </location>
</feature>
<evidence type="ECO:0000313" key="2">
    <source>
        <dbReference type="EMBL" id="GIG20492.1"/>
    </source>
</evidence>
<protein>
    <submittedName>
        <fullName evidence="2">Polyketide cyclase</fullName>
    </submittedName>
</protein>
<comment type="caution">
    <text evidence="2">The sequence shown here is derived from an EMBL/GenBank/DDBJ whole genome shotgun (WGS) entry which is preliminary data.</text>
</comment>
<dbReference type="Gene3D" id="3.10.450.50">
    <property type="match status" value="1"/>
</dbReference>
<dbReference type="InterPro" id="IPR037401">
    <property type="entry name" value="SnoaL-like"/>
</dbReference>
<reference evidence="2" key="1">
    <citation type="submission" date="2021-01" db="EMBL/GenBank/DDBJ databases">
        <title>Whole genome shotgun sequence of Cellulomonas chitinilytica NBRC 110799.</title>
        <authorList>
            <person name="Komaki H."/>
            <person name="Tamura T."/>
        </authorList>
    </citation>
    <scope>NUCLEOTIDE SEQUENCE</scope>
    <source>
        <strain evidence="2">NBRC 110799</strain>
    </source>
</reference>
<dbReference type="Proteomes" id="UP000632740">
    <property type="component" value="Unassembled WGS sequence"/>
</dbReference>
<gene>
    <name evidence="2" type="ORF">Cch01nite_12160</name>
</gene>
<dbReference type="InterPro" id="IPR032710">
    <property type="entry name" value="NTF2-like_dom_sf"/>
</dbReference>